<sequence length="111" mass="12425">MDEIQGVEAHQRASSVPHFRFLRPICDVIRRNRSNTGRSNGPMCVIVITEITDDVVSSGTFYRTDLVFLGRESPMDEASQVTFANHGFRMSVPKATTIQATRPRPPNCPFS</sequence>
<dbReference type="VEuPathDB" id="FungiDB:AFUB_080340"/>
<reference evidence="1 2" key="1">
    <citation type="journal article" date="2008" name="PLoS Genet.">
        <title>Genomic islands in the pathogenic filamentous fungus Aspergillus fumigatus.</title>
        <authorList>
            <person name="Fedorova N.D."/>
            <person name="Khaldi N."/>
            <person name="Joardar V.S."/>
            <person name="Maiti R."/>
            <person name="Amedeo P."/>
            <person name="Anderson M.J."/>
            <person name="Crabtree J."/>
            <person name="Silva J.C."/>
            <person name="Badger J.H."/>
            <person name="Albarraq A."/>
            <person name="Angiuoli S."/>
            <person name="Bussey H."/>
            <person name="Bowyer P."/>
            <person name="Cotty P.J."/>
            <person name="Dyer P.S."/>
            <person name="Egan A."/>
            <person name="Galens K."/>
            <person name="Fraser-Liggett C.M."/>
            <person name="Haas B.J."/>
            <person name="Inman J.M."/>
            <person name="Kent R."/>
            <person name="Lemieux S."/>
            <person name="Malavazi I."/>
            <person name="Orvis J."/>
            <person name="Roemer T."/>
            <person name="Ronning C.M."/>
            <person name="Sundaram J.P."/>
            <person name="Sutton G."/>
            <person name="Turner G."/>
            <person name="Venter J.C."/>
            <person name="White O.R."/>
            <person name="Whitty B.R."/>
            <person name="Youngman P."/>
            <person name="Wolfe K.H."/>
            <person name="Goldman G.H."/>
            <person name="Wortman J.R."/>
            <person name="Jiang B."/>
            <person name="Denning D.W."/>
            <person name="Nierman W.C."/>
        </authorList>
    </citation>
    <scope>NUCLEOTIDE SEQUENCE [LARGE SCALE GENOMIC DNA]</scope>
    <source>
        <strain evidence="2">CBS 144.89 / FGSC A1163 / CEA10</strain>
    </source>
</reference>
<dbReference type="EMBL" id="DS499600">
    <property type="protein sequence ID" value="EDP48599.1"/>
    <property type="molecule type" value="Genomic_DNA"/>
</dbReference>
<name>B0Y9A6_ASPFC</name>
<keyword evidence="2" id="KW-1185">Reference proteome</keyword>
<organism evidence="1 2">
    <name type="scientific">Aspergillus fumigatus (strain CBS 144.89 / FGSC A1163 / CEA10)</name>
    <name type="common">Neosartorya fumigata</name>
    <dbReference type="NCBI Taxonomy" id="451804"/>
    <lineage>
        <taxon>Eukaryota</taxon>
        <taxon>Fungi</taxon>
        <taxon>Dikarya</taxon>
        <taxon>Ascomycota</taxon>
        <taxon>Pezizomycotina</taxon>
        <taxon>Eurotiomycetes</taxon>
        <taxon>Eurotiomycetidae</taxon>
        <taxon>Eurotiales</taxon>
        <taxon>Aspergillaceae</taxon>
        <taxon>Aspergillus</taxon>
        <taxon>Aspergillus subgen. Fumigati</taxon>
    </lineage>
</organism>
<evidence type="ECO:0000313" key="2">
    <source>
        <dbReference type="Proteomes" id="UP000001699"/>
    </source>
</evidence>
<dbReference type="HOGENOM" id="CLU_2157795_0_0_1"/>
<gene>
    <name evidence="1" type="ORF">AFUB_080340</name>
</gene>
<accession>B0Y9A6</accession>
<dbReference type="Proteomes" id="UP000001699">
    <property type="component" value="Unassembled WGS sequence"/>
</dbReference>
<evidence type="ECO:0000313" key="1">
    <source>
        <dbReference type="EMBL" id="EDP48599.1"/>
    </source>
</evidence>
<proteinExistence type="predicted"/>
<protein>
    <submittedName>
        <fullName evidence="1">Uncharacterized protein</fullName>
    </submittedName>
</protein>
<dbReference type="AlphaFoldDB" id="B0Y9A6"/>